<dbReference type="Proteomes" id="UP000241190">
    <property type="component" value="Unassembled WGS sequence"/>
</dbReference>
<evidence type="ECO:0000313" key="3">
    <source>
        <dbReference type="Proteomes" id="UP000241190"/>
    </source>
</evidence>
<reference evidence="1 4" key="1">
    <citation type="submission" date="2018-01" db="EMBL/GenBank/DDBJ databases">
        <title>Whole genome sequencing of Histamine producing bacteria.</title>
        <authorList>
            <person name="Butler K."/>
        </authorList>
    </citation>
    <scope>NUCLEOTIDE SEQUENCE [LARGE SCALE GENOMIC DNA]</scope>
    <source>
        <strain evidence="2 3">ATCC 51761</strain>
        <strain evidence="1 4">NCIMB 13481</strain>
    </source>
</reference>
<comment type="caution">
    <text evidence="1">The sequence shown here is derived from an EMBL/GenBank/DDBJ whole genome shotgun (WGS) entry which is preliminary data.</text>
</comment>
<accession>A0A0D8PM81</accession>
<dbReference type="Proteomes" id="UP000241954">
    <property type="component" value="Unassembled WGS sequence"/>
</dbReference>
<evidence type="ECO:0000313" key="4">
    <source>
        <dbReference type="Proteomes" id="UP000241954"/>
    </source>
</evidence>
<dbReference type="RefSeq" id="WP_045038622.1">
    <property type="nucleotide sequence ID" value="NZ_CAMQYU010000101.1"/>
</dbReference>
<protein>
    <submittedName>
        <fullName evidence="1">Uncharacterized protein</fullName>
    </submittedName>
</protein>
<dbReference type="AlphaFoldDB" id="A0A0D8PM81"/>
<dbReference type="OrthoDB" id="5879551at2"/>
<dbReference type="EMBL" id="PYLW01000003">
    <property type="protein sequence ID" value="PSV98819.1"/>
    <property type="molecule type" value="Genomic_DNA"/>
</dbReference>
<evidence type="ECO:0000313" key="1">
    <source>
        <dbReference type="EMBL" id="PSV98819.1"/>
    </source>
</evidence>
<keyword evidence="3" id="KW-1185">Reference proteome</keyword>
<gene>
    <name evidence="1" type="ORF">C9I88_05210</name>
    <name evidence="2" type="ORF">C9J52_03310</name>
</gene>
<sequence length="72" mass="8327">MKKMNSSYRLQVIKEVAQKRQMKSTDDPMARHISELLECHHGSPIKTSPTFSDNHYDDHIGGWVSDLWGQTK</sequence>
<proteinExistence type="predicted"/>
<name>A0A0D8PM81_9GAMM</name>
<organism evidence="1 4">
    <name type="scientific">Photobacterium iliopiscarium</name>
    <dbReference type="NCBI Taxonomy" id="56192"/>
    <lineage>
        <taxon>Bacteria</taxon>
        <taxon>Pseudomonadati</taxon>
        <taxon>Pseudomonadota</taxon>
        <taxon>Gammaproteobacteria</taxon>
        <taxon>Vibrionales</taxon>
        <taxon>Vibrionaceae</taxon>
        <taxon>Photobacterium</taxon>
    </lineage>
</organism>
<dbReference type="EMBL" id="PYOP01000004">
    <property type="protein sequence ID" value="PSW99047.1"/>
    <property type="molecule type" value="Genomic_DNA"/>
</dbReference>
<evidence type="ECO:0000313" key="2">
    <source>
        <dbReference type="EMBL" id="PSW99047.1"/>
    </source>
</evidence>